<comment type="miscellaneous">
    <text evidence="3">Although this enzyme belongs to the family of MTA phosphorylases based on sequence homology, it has been shown that conserved amino acid substitutions in the substrate binding pocket convert the substrate specificity of this enzyme from 6-aminopurines to 6-oxopurines.</text>
</comment>
<feature type="binding site" evidence="3">
    <location>
        <begin position="199"/>
        <end position="201"/>
    </location>
    <ligand>
        <name>substrate</name>
    </ligand>
</feature>
<gene>
    <name evidence="5" type="primary">mtnP</name>
    <name evidence="5" type="ORF">MBBWO_13680</name>
</gene>
<organism evidence="5 6">
    <name type="scientific">Methanobrevibacter woesei</name>
    <dbReference type="NCBI Taxonomy" id="190976"/>
    <lineage>
        <taxon>Archaea</taxon>
        <taxon>Methanobacteriati</taxon>
        <taxon>Methanobacteriota</taxon>
        <taxon>Methanomada group</taxon>
        <taxon>Methanobacteria</taxon>
        <taxon>Methanobacteriales</taxon>
        <taxon>Methanobacteriaceae</taxon>
        <taxon>Methanobrevibacter</taxon>
    </lineage>
</organism>
<evidence type="ECO:0000256" key="2">
    <source>
        <dbReference type="ARBA" id="ARBA00022679"/>
    </source>
</evidence>
<feature type="site" description="Important for substrate specificity" evidence="3">
    <location>
        <position position="211"/>
    </location>
</feature>
<dbReference type="Gene3D" id="3.40.50.1580">
    <property type="entry name" value="Nucleoside phosphorylase domain"/>
    <property type="match status" value="1"/>
</dbReference>
<dbReference type="UniPathway" id="UPA00606"/>
<dbReference type="EMBL" id="MZGU01000006">
    <property type="protein sequence ID" value="PWB85054.1"/>
    <property type="molecule type" value="Genomic_DNA"/>
</dbReference>
<feature type="binding site" evidence="3">
    <location>
        <position position="8"/>
    </location>
    <ligand>
        <name>phosphate</name>
        <dbReference type="ChEBI" id="CHEBI:43474"/>
    </ligand>
</feature>
<dbReference type="PANTHER" id="PTHR42679:SF2">
    <property type="entry name" value="S-METHYL-5'-THIOADENOSINE PHOSPHORYLASE"/>
    <property type="match status" value="1"/>
</dbReference>
<dbReference type="HAMAP" id="MF_01963">
    <property type="entry name" value="MTAP"/>
    <property type="match status" value="1"/>
</dbReference>
<feature type="binding site" evidence="3">
    <location>
        <begin position="50"/>
        <end position="51"/>
    </location>
    <ligand>
        <name>phosphate</name>
        <dbReference type="ChEBI" id="CHEBI:43474"/>
    </ligand>
</feature>
<protein>
    <recommendedName>
        <fullName evidence="3">Probable S-methyl-5'-thioinosine phosphorylase</fullName>
        <ecNumber evidence="3">2.4.2.44</ecNumber>
    </recommendedName>
    <alternativeName>
        <fullName evidence="3">5'-methylthioinosine phosphorylase</fullName>
        <shortName evidence="3">MTI phosphorylase</shortName>
        <shortName evidence="3">MTIP</shortName>
    </alternativeName>
</protein>
<keyword evidence="1 3" id="KW-0328">Glycosyltransferase</keyword>
<comment type="caution">
    <text evidence="3">Lacks conserved residue(s) required for the propagation of feature annotation.</text>
</comment>
<dbReference type="Proteomes" id="UP000245577">
    <property type="component" value="Unassembled WGS sequence"/>
</dbReference>
<comment type="caution">
    <text evidence="5">The sequence shown here is derived from an EMBL/GenBank/DDBJ whole genome shotgun (WGS) entry which is preliminary data.</text>
</comment>
<evidence type="ECO:0000313" key="6">
    <source>
        <dbReference type="Proteomes" id="UP000245577"/>
    </source>
</evidence>
<keyword evidence="6" id="KW-1185">Reference proteome</keyword>
<dbReference type="GO" id="GO:0005829">
    <property type="term" value="C:cytosol"/>
    <property type="evidence" value="ECO:0007669"/>
    <property type="project" value="TreeGrafter"/>
</dbReference>
<accession>A0A2U1S691</accession>
<dbReference type="CDD" id="cd09010">
    <property type="entry name" value="MTAP_SsMTAPII_like_MTIP"/>
    <property type="match status" value="1"/>
</dbReference>
<sequence>MIGIIGGSGVYEITEKADNIEKKMVKTDYGDDVEVSILDMAGKKVAFIPRHASGHSIPPHKINYKANIDALKQCGVTKIIATNSVGSLNENMGPGSFVIPDDFLDFTSVRDKTFFNDKVVHIDATEPYCNETAKTIASCGDVIVGGTYVCTEGPRFETPAEIKMFKMLGGDVVGMTGLPEATLAREREMCYSSICIVSNFAAGISPEKLTIDEVFEVMEIKQAELLDLIYEIIKNLDADKDCACLHALDGAEA</sequence>
<dbReference type="InterPro" id="IPR010044">
    <property type="entry name" value="MTAP"/>
</dbReference>
<keyword evidence="3" id="KW-0660">Purine salvage</keyword>
<reference evidence="5 6" key="1">
    <citation type="submission" date="2017-03" db="EMBL/GenBank/DDBJ databases">
        <title>Genome sequence of Methanobrevibacter wosei.</title>
        <authorList>
            <person name="Poehlein A."/>
            <person name="Seedorf H."/>
            <person name="Daniel R."/>
        </authorList>
    </citation>
    <scope>NUCLEOTIDE SEQUENCE [LARGE SCALE GENOMIC DNA]</scope>
    <source>
        <strain evidence="5 6">DSM 11979</strain>
    </source>
</reference>
<feature type="binding site" evidence="3">
    <location>
        <position position="176"/>
    </location>
    <ligand>
        <name>phosphate</name>
        <dbReference type="ChEBI" id="CHEBI:43474"/>
    </ligand>
</feature>
<feature type="domain" description="Nucleoside phosphorylase" evidence="4">
    <location>
        <begin position="2"/>
        <end position="233"/>
    </location>
</feature>
<dbReference type="GO" id="GO:0006166">
    <property type="term" value="P:purine ribonucleoside salvage"/>
    <property type="evidence" value="ECO:0007669"/>
    <property type="project" value="UniProtKB-UniRule"/>
</dbReference>
<evidence type="ECO:0000259" key="4">
    <source>
        <dbReference type="Pfam" id="PF01048"/>
    </source>
</evidence>
<dbReference type="AlphaFoldDB" id="A0A2U1S691"/>
<dbReference type="RefSeq" id="WP_116670147.1">
    <property type="nucleotide sequence ID" value="NZ_CAMLVV010000001.1"/>
</dbReference>
<dbReference type="GO" id="GO:0019509">
    <property type="term" value="P:L-methionine salvage from methylthioadenosine"/>
    <property type="evidence" value="ECO:0007669"/>
    <property type="project" value="TreeGrafter"/>
</dbReference>
<evidence type="ECO:0000256" key="3">
    <source>
        <dbReference type="HAMAP-Rule" id="MF_01963"/>
    </source>
</evidence>
<comment type="subunit">
    <text evidence="3">Homotrimer.</text>
</comment>
<dbReference type="NCBIfam" id="NF006599">
    <property type="entry name" value="PRK09136.1"/>
    <property type="match status" value="1"/>
</dbReference>
<dbReference type="NCBIfam" id="TIGR01694">
    <property type="entry name" value="MTAP"/>
    <property type="match status" value="1"/>
</dbReference>
<evidence type="ECO:0000256" key="1">
    <source>
        <dbReference type="ARBA" id="ARBA00022676"/>
    </source>
</evidence>
<comment type="similarity">
    <text evidence="3">Belongs to the PNP/MTAP phosphorylase family. MTAP subfamily.</text>
</comment>
<feature type="binding site" evidence="3">
    <location>
        <position position="175"/>
    </location>
    <ligand>
        <name>substrate</name>
    </ligand>
</feature>
<dbReference type="Pfam" id="PF01048">
    <property type="entry name" value="PNP_UDP_1"/>
    <property type="match status" value="1"/>
</dbReference>
<dbReference type="OrthoDB" id="7681at2157"/>
<dbReference type="EC" id="2.4.2.44" evidence="3"/>
<dbReference type="SUPFAM" id="SSF53167">
    <property type="entry name" value="Purine and uridine phosphorylases"/>
    <property type="match status" value="1"/>
</dbReference>
<feature type="site" description="Important for substrate specificity" evidence="3">
    <location>
        <position position="157"/>
    </location>
</feature>
<keyword evidence="2 3" id="KW-0808">Transferase</keyword>
<evidence type="ECO:0000313" key="5">
    <source>
        <dbReference type="EMBL" id="PWB85054.1"/>
    </source>
</evidence>
<comment type="catalytic activity">
    <reaction evidence="3">
        <text>S-methyl-5'-thioinosine + phosphate = 5-(methylsulfanyl)-alpha-D-ribose 1-phosphate + hypoxanthine</text>
        <dbReference type="Rhea" id="RHEA:30643"/>
        <dbReference type="ChEBI" id="CHEBI:17368"/>
        <dbReference type="ChEBI" id="CHEBI:43474"/>
        <dbReference type="ChEBI" id="CHEBI:48595"/>
        <dbReference type="ChEBI" id="CHEBI:58533"/>
        <dbReference type="EC" id="2.4.2.44"/>
    </reaction>
</comment>
<name>A0A2U1S691_9EURY</name>
<proteinExistence type="inferred from homology"/>
<dbReference type="InterPro" id="IPR000845">
    <property type="entry name" value="Nucleoside_phosphorylase_d"/>
</dbReference>
<comment type="function">
    <text evidence="3">Catalyzes the reversible phosphorylation of S-methyl-5'-thioinosine (MTI) to hypoxanthine and 5-methylthioribose-1-phosphate. Involved in the breakdown of S-methyl-5'-thioadenosine (MTA), a major by-product of polyamine biosynthesis. Catabolism of (MTA) occurs via deamination to MTI and phosphorolysis to hypoxanthine.</text>
</comment>
<dbReference type="InterPro" id="IPR035994">
    <property type="entry name" value="Nucleoside_phosphorylase_sf"/>
</dbReference>
<dbReference type="GO" id="GO:0017061">
    <property type="term" value="F:S-methyl-5-thioadenosine phosphorylase activity"/>
    <property type="evidence" value="ECO:0007669"/>
    <property type="project" value="InterPro"/>
</dbReference>
<comment type="pathway">
    <text evidence="3">Purine metabolism; purine nucleoside salvage.</text>
</comment>
<dbReference type="PANTHER" id="PTHR42679">
    <property type="entry name" value="S-METHYL-5'-THIOADENOSINE PHOSPHORYLASE"/>
    <property type="match status" value="1"/>
</dbReference>